<keyword evidence="2" id="KW-1185">Reference proteome</keyword>
<dbReference type="Proteomes" id="UP000007374">
    <property type="component" value="Unassembled WGS sequence"/>
</dbReference>
<name>K2NT66_9HYPH</name>
<dbReference type="RefSeq" id="WP_009451710.1">
    <property type="nucleotide sequence ID" value="NZ_AMSI01000013.1"/>
</dbReference>
<gene>
    <name evidence="1" type="ORF">NA8A_17535</name>
</gene>
<dbReference type="AlphaFoldDB" id="K2NT66"/>
<protein>
    <submittedName>
        <fullName evidence="1">Uncharacterized protein</fullName>
    </submittedName>
</protein>
<proteinExistence type="predicted"/>
<evidence type="ECO:0000313" key="2">
    <source>
        <dbReference type="Proteomes" id="UP000007374"/>
    </source>
</evidence>
<sequence length="68" mass="7539">MPMETPLMVARFAVEAMFAGYFAPIGLIQSGKAEQIASSVLKKRIAANIGQYLADFQKFLDSWLRRSG</sequence>
<dbReference type="EMBL" id="AMSI01000013">
    <property type="protein sequence ID" value="EKF40994.1"/>
    <property type="molecule type" value="Genomic_DNA"/>
</dbReference>
<reference evidence="1 2" key="1">
    <citation type="journal article" date="2012" name="J. Bacteriol.">
        <title>Genome Sequence of Nitratireductor indicus Type Strain C115.</title>
        <authorList>
            <person name="Lai Q."/>
            <person name="Li G."/>
            <person name="Yu Z."/>
            <person name="Shao Z."/>
        </authorList>
    </citation>
    <scope>NUCLEOTIDE SEQUENCE [LARGE SCALE GENOMIC DNA]</scope>
    <source>
        <strain evidence="1 2">C115</strain>
    </source>
</reference>
<organism evidence="1 2">
    <name type="scientific">Nitratireductor indicus C115</name>
    <dbReference type="NCBI Taxonomy" id="1231190"/>
    <lineage>
        <taxon>Bacteria</taxon>
        <taxon>Pseudomonadati</taxon>
        <taxon>Pseudomonadota</taxon>
        <taxon>Alphaproteobacteria</taxon>
        <taxon>Hyphomicrobiales</taxon>
        <taxon>Phyllobacteriaceae</taxon>
        <taxon>Nitratireductor</taxon>
    </lineage>
</organism>
<accession>K2NT66</accession>
<evidence type="ECO:0000313" key="1">
    <source>
        <dbReference type="EMBL" id="EKF40994.1"/>
    </source>
</evidence>
<comment type="caution">
    <text evidence="1">The sequence shown here is derived from an EMBL/GenBank/DDBJ whole genome shotgun (WGS) entry which is preliminary data.</text>
</comment>
<dbReference type="STRING" id="721133.SAMN05216176_11222"/>